<evidence type="ECO:0000256" key="2">
    <source>
        <dbReference type="ARBA" id="ARBA00022692"/>
    </source>
</evidence>
<feature type="transmembrane region" description="Helical" evidence="6">
    <location>
        <begin position="426"/>
        <end position="442"/>
    </location>
</feature>
<evidence type="ECO:0000313" key="10">
    <source>
        <dbReference type="Proteomes" id="UP000198406"/>
    </source>
</evidence>
<feature type="transmembrane region" description="Helical" evidence="6">
    <location>
        <begin position="392"/>
        <end position="414"/>
    </location>
</feature>
<keyword evidence="2 6" id="KW-0812">Transmembrane</keyword>
<dbReference type="OrthoDB" id="409725at2759"/>
<feature type="transmembrane region" description="Helical" evidence="6">
    <location>
        <begin position="233"/>
        <end position="250"/>
    </location>
</feature>
<reference evidence="9 10" key="1">
    <citation type="journal article" date="2015" name="Plant Cell">
        <title>Oil accumulation by the oleaginous diatom Fistulifera solaris as revealed by the genome and transcriptome.</title>
        <authorList>
            <person name="Tanaka T."/>
            <person name="Maeda Y."/>
            <person name="Veluchamy A."/>
            <person name="Tanaka M."/>
            <person name="Abida H."/>
            <person name="Marechal E."/>
            <person name="Bowler C."/>
            <person name="Muto M."/>
            <person name="Sunaga Y."/>
            <person name="Tanaka M."/>
            <person name="Yoshino T."/>
            <person name="Taniguchi T."/>
            <person name="Fukuda Y."/>
            <person name="Nemoto M."/>
            <person name="Matsumoto M."/>
            <person name="Wong P.S."/>
            <person name="Aburatani S."/>
            <person name="Fujibuchi W."/>
        </authorList>
    </citation>
    <scope>NUCLEOTIDE SEQUENCE [LARGE SCALE GENOMIC DNA]</scope>
    <source>
        <strain evidence="9 10">JPCC DA0580</strain>
    </source>
</reference>
<dbReference type="PROSITE" id="PS50801">
    <property type="entry name" value="STAS"/>
    <property type="match status" value="1"/>
</dbReference>
<dbReference type="PROSITE" id="PS50042">
    <property type="entry name" value="CNMP_BINDING_3"/>
    <property type="match status" value="1"/>
</dbReference>
<feature type="region of interest" description="Disordered" evidence="5">
    <location>
        <begin position="1"/>
        <end position="55"/>
    </location>
</feature>
<evidence type="ECO:0008006" key="11">
    <source>
        <dbReference type="Google" id="ProtNLM"/>
    </source>
</evidence>
<accession>A0A1Z5KLK0</accession>
<feature type="transmembrane region" description="Helical" evidence="6">
    <location>
        <begin position="262"/>
        <end position="287"/>
    </location>
</feature>
<evidence type="ECO:0000259" key="7">
    <source>
        <dbReference type="PROSITE" id="PS50042"/>
    </source>
</evidence>
<feature type="compositionally biased region" description="Polar residues" evidence="5">
    <location>
        <begin position="1"/>
        <end position="29"/>
    </location>
</feature>
<name>A0A1Z5KLK0_FISSO</name>
<dbReference type="EMBL" id="BDSP01000252">
    <property type="protein sequence ID" value="GAX26901.1"/>
    <property type="molecule type" value="Genomic_DNA"/>
</dbReference>
<dbReference type="InterPro" id="IPR052706">
    <property type="entry name" value="Membrane-Transporter-like"/>
</dbReference>
<proteinExistence type="predicted"/>
<feature type="compositionally biased region" description="Polar residues" evidence="5">
    <location>
        <begin position="599"/>
        <end position="618"/>
    </location>
</feature>
<dbReference type="CDD" id="cd00038">
    <property type="entry name" value="CAP_ED"/>
    <property type="match status" value="1"/>
</dbReference>
<gene>
    <name evidence="9" type="ORF">FisN_9Lh197</name>
</gene>
<feature type="transmembrane region" description="Helical" evidence="6">
    <location>
        <begin position="293"/>
        <end position="313"/>
    </location>
</feature>
<feature type="compositionally biased region" description="Low complexity" evidence="5">
    <location>
        <begin position="36"/>
        <end position="45"/>
    </location>
</feature>
<keyword evidence="3 6" id="KW-1133">Transmembrane helix</keyword>
<comment type="subcellular location">
    <subcellularLocation>
        <location evidence="1">Membrane</location>
        <topology evidence="1">Multi-pass membrane protein</topology>
    </subcellularLocation>
</comment>
<evidence type="ECO:0000256" key="5">
    <source>
        <dbReference type="SAM" id="MobiDB-lite"/>
    </source>
</evidence>
<dbReference type="GO" id="GO:0016020">
    <property type="term" value="C:membrane"/>
    <property type="evidence" value="ECO:0007669"/>
    <property type="project" value="UniProtKB-SubCell"/>
</dbReference>
<keyword evidence="10" id="KW-1185">Reference proteome</keyword>
<dbReference type="Gene3D" id="2.60.120.10">
    <property type="entry name" value="Jelly Rolls"/>
    <property type="match status" value="1"/>
</dbReference>
<organism evidence="9 10">
    <name type="scientific">Fistulifera solaris</name>
    <name type="common">Oleaginous diatom</name>
    <dbReference type="NCBI Taxonomy" id="1519565"/>
    <lineage>
        <taxon>Eukaryota</taxon>
        <taxon>Sar</taxon>
        <taxon>Stramenopiles</taxon>
        <taxon>Ochrophyta</taxon>
        <taxon>Bacillariophyta</taxon>
        <taxon>Bacillariophyceae</taxon>
        <taxon>Bacillariophycidae</taxon>
        <taxon>Naviculales</taxon>
        <taxon>Naviculaceae</taxon>
        <taxon>Fistulifera</taxon>
    </lineage>
</organism>
<dbReference type="PANTHER" id="PTHR43310:SF2">
    <property type="entry name" value="SLC26A_SULP TRANSPORTER DOMAIN-CONTAINING PROTEIN"/>
    <property type="match status" value="1"/>
</dbReference>
<dbReference type="InterPro" id="IPR014710">
    <property type="entry name" value="RmlC-like_jellyroll"/>
</dbReference>
<dbReference type="InterPro" id="IPR002645">
    <property type="entry name" value="STAS_dom"/>
</dbReference>
<evidence type="ECO:0000256" key="6">
    <source>
        <dbReference type="SAM" id="Phobius"/>
    </source>
</evidence>
<feature type="transmembrane region" description="Helical" evidence="6">
    <location>
        <begin position="486"/>
        <end position="513"/>
    </location>
</feature>
<feature type="transmembrane region" description="Helical" evidence="6">
    <location>
        <begin position="130"/>
        <end position="152"/>
    </location>
</feature>
<evidence type="ECO:0000259" key="8">
    <source>
        <dbReference type="PROSITE" id="PS50801"/>
    </source>
</evidence>
<dbReference type="Proteomes" id="UP000198406">
    <property type="component" value="Unassembled WGS sequence"/>
</dbReference>
<feature type="transmembrane region" description="Helical" evidence="6">
    <location>
        <begin position="191"/>
        <end position="213"/>
    </location>
</feature>
<evidence type="ECO:0000313" key="9">
    <source>
        <dbReference type="EMBL" id="GAX26901.1"/>
    </source>
</evidence>
<evidence type="ECO:0000256" key="3">
    <source>
        <dbReference type="ARBA" id="ARBA00022989"/>
    </source>
</evidence>
<feature type="domain" description="Cyclic nucleotide-binding" evidence="7">
    <location>
        <begin position="778"/>
        <end position="848"/>
    </location>
</feature>
<feature type="transmembrane region" description="Helical" evidence="6">
    <location>
        <begin position="454"/>
        <end position="474"/>
    </location>
</feature>
<dbReference type="AlphaFoldDB" id="A0A1Z5KLK0"/>
<evidence type="ECO:0000256" key="4">
    <source>
        <dbReference type="ARBA" id="ARBA00023136"/>
    </source>
</evidence>
<dbReference type="InterPro" id="IPR000595">
    <property type="entry name" value="cNMP-bd_dom"/>
</dbReference>
<dbReference type="Gene3D" id="3.30.750.24">
    <property type="entry name" value="STAS domain"/>
    <property type="match status" value="1"/>
</dbReference>
<protein>
    <recommendedName>
        <fullName evidence="11">STAS domain-containing protein</fullName>
    </recommendedName>
</protein>
<feature type="transmembrane region" description="Helical" evidence="6">
    <location>
        <begin position="356"/>
        <end position="380"/>
    </location>
</feature>
<dbReference type="PANTHER" id="PTHR43310">
    <property type="entry name" value="SULFATE TRANSPORTER YBAR-RELATED"/>
    <property type="match status" value="1"/>
</dbReference>
<feature type="domain" description="STAS" evidence="8">
    <location>
        <begin position="546"/>
        <end position="655"/>
    </location>
</feature>
<dbReference type="InterPro" id="IPR011547">
    <property type="entry name" value="SLC26A/SulP_dom"/>
</dbReference>
<feature type="region of interest" description="Disordered" evidence="5">
    <location>
        <begin position="589"/>
        <end position="631"/>
    </location>
</feature>
<feature type="transmembrane region" description="Helical" evidence="6">
    <location>
        <begin position="89"/>
        <end position="110"/>
    </location>
</feature>
<dbReference type="Pfam" id="PF00916">
    <property type="entry name" value="Sulfate_transp"/>
    <property type="match status" value="1"/>
</dbReference>
<sequence>MTVTTPLTGGRPRSSSVGTDSSFKISPSYSPLRPEQQQQQQQQQLPHHHHHHSYGATTAPLLPLHPLQEDTVQQQQQQQQQVLPTCYRILQYFVYATINVVIGVPGLYGYASVIFHHPIFQPHMNALSKLVLLSSFLHQLAFTLCSSLPFAIGMVQDAGLIFLSSMSTSVAEQLTEYYAAQQDHHVKERAILSTTIVLLSGGTACLGVVLVVMGKFKLANAVAYLPMPVVGGYLAFIGYFCFQAGVALCISQPMTRVEDWVLLVQWPFLKLALPGLAAAAVFTWIARHPKYDAWLPLAMMTVPAAFYIVVCGITRVGLDGAREQGWVGPESPSVPVSELFHLVDWSLVHWSCVADLLLTWVGMVFVVSFASCLDVAAIAMDMGEALDTNKELVTVGIGNVLSGLGFGFTGSYIFSQTIFTYRTNVHSRWIGVLVMVAYLYIVTSPVNLLQVCPLFFLGSTLIFIGYDLLYEWLLLIRHKIFRSEYLIVWATFLAIQVVGMDAGIVLGILVSLVDHVVTSAKLVQVTRVSKKSRAVWSPLESKILNEQAYHSQSPKVIVLEISGTVFFGSSLQLFQRMLEETQLSFESDDAHHHPFHQPGWQSPHTNSTALTQIRSPKSPNGHHNGAPPSQHRVLFRPPQFIVLDLTQLSELDASACRGCFLQFVSICSKHNVLVCAAGPSQRTDWMLRSHNVCYSTFQEEEKLKAQCLQSHYATTPLNTKIDKMLVFVTTLEALEFCETTLLQRAHRTTVLSPLQRRIQQGQSLTVASIFQLLLDATEEEEELLKLLESGRYHDEISFQAGDVVFAKDTHADAFYVVLQGSVAIVSSSSTHRRKSFRQPFPGTNAGALITPTLPTTTTTTTTRLDPDLAAHATSVWPTGGVFGFVDFWLQRPRVFQVVCCTQSPTICAKMTHSHWNLLQQENEALAALVQRVLLHASVADLANCTCSET</sequence>
<comment type="caution">
    <text evidence="9">The sequence shown here is derived from an EMBL/GenBank/DDBJ whole genome shotgun (WGS) entry which is preliminary data.</text>
</comment>
<evidence type="ECO:0000256" key="1">
    <source>
        <dbReference type="ARBA" id="ARBA00004141"/>
    </source>
</evidence>
<dbReference type="InterPro" id="IPR018490">
    <property type="entry name" value="cNMP-bd_dom_sf"/>
</dbReference>
<keyword evidence="4 6" id="KW-0472">Membrane</keyword>
<dbReference type="InterPro" id="IPR036513">
    <property type="entry name" value="STAS_dom_sf"/>
</dbReference>
<dbReference type="InParanoid" id="A0A1Z5KLK0"/>
<dbReference type="SUPFAM" id="SSF51206">
    <property type="entry name" value="cAMP-binding domain-like"/>
    <property type="match status" value="1"/>
</dbReference>